<sequence>MFDDELNSNPNLRRDKGKTDLAEDYSSAADGHYRSQPVNIENSRSTSVPDGHNQSSYLNCTACIPNSSFSGLHRTLRVFKSSKLKSLPRSFLTWFTERTTRVSLSSKNYDYLKKVISESGSLPRCFQRRYPSAGLVPKDSARYINQLDNSECRLQSYDNSQLTEIVGVVTQIYGSSIVGSAKKYKLYKFVMDDGRGSTGSTIFEKENFFQSTILLDALDTLEAALLNTGDTSTFAGALGYSVIDLTFDSNTLVPRITSWAVSELYTHSDHQAIVFEIATARPPRPTMRQSCKWNARTLDTECLSAMMANAAVPPGPTEEMATRAHGRHYQCMRRVYGQVKWTTPSLHGVLVDKRDRRPPAMPPQDVSCALPSRPVSTYAGANYATRSTRTQPIEFSSSSRMIGFPDNPLLHGLESYGVRSFRQSKVRFIRMQKSDLDRKREPAHRLRSFLSLVLLGGCARTDARGLECSCNLLWYILMSFSISSRTNFSFMPIKPRAEKPLFFTKIIFLDHLLPMNSRFKFLEE</sequence>
<dbReference type="Gene3D" id="3.60.10.10">
    <property type="entry name" value="Endonuclease/exonuclease/phosphatase"/>
    <property type="match status" value="1"/>
</dbReference>
<protein>
    <recommendedName>
        <fullName evidence="4">Endonuclease/exonuclease/phosphatase domain-containing protein</fullName>
    </recommendedName>
</protein>
<evidence type="ECO:0000256" key="1">
    <source>
        <dbReference type="SAM" id="MobiDB-lite"/>
    </source>
</evidence>
<reference evidence="2 3" key="1">
    <citation type="submission" date="2020-02" db="EMBL/GenBank/DDBJ databases">
        <authorList>
            <person name="Ferguson B K."/>
        </authorList>
    </citation>
    <scope>NUCLEOTIDE SEQUENCE [LARGE SCALE GENOMIC DNA]</scope>
</reference>
<dbReference type="Proteomes" id="UP000479190">
    <property type="component" value="Unassembled WGS sequence"/>
</dbReference>
<feature type="compositionally biased region" description="Basic and acidic residues" evidence="1">
    <location>
        <begin position="12"/>
        <end position="21"/>
    </location>
</feature>
<evidence type="ECO:0008006" key="4">
    <source>
        <dbReference type="Google" id="ProtNLM"/>
    </source>
</evidence>
<organism evidence="2 3">
    <name type="scientific">Trichogramma brassicae</name>
    <dbReference type="NCBI Taxonomy" id="86971"/>
    <lineage>
        <taxon>Eukaryota</taxon>
        <taxon>Metazoa</taxon>
        <taxon>Ecdysozoa</taxon>
        <taxon>Arthropoda</taxon>
        <taxon>Hexapoda</taxon>
        <taxon>Insecta</taxon>
        <taxon>Pterygota</taxon>
        <taxon>Neoptera</taxon>
        <taxon>Endopterygota</taxon>
        <taxon>Hymenoptera</taxon>
        <taxon>Apocrita</taxon>
        <taxon>Proctotrupomorpha</taxon>
        <taxon>Chalcidoidea</taxon>
        <taxon>Trichogrammatidae</taxon>
        <taxon>Trichogramma</taxon>
    </lineage>
</organism>
<gene>
    <name evidence="2" type="ORF">TBRA_LOCUS11011</name>
</gene>
<keyword evidence="3" id="KW-1185">Reference proteome</keyword>
<evidence type="ECO:0000313" key="3">
    <source>
        <dbReference type="Proteomes" id="UP000479190"/>
    </source>
</evidence>
<feature type="non-terminal residue" evidence="2">
    <location>
        <position position="524"/>
    </location>
</feature>
<dbReference type="AlphaFoldDB" id="A0A6H5ILV7"/>
<feature type="compositionally biased region" description="Polar residues" evidence="1">
    <location>
        <begin position="36"/>
        <end position="51"/>
    </location>
</feature>
<dbReference type="InterPro" id="IPR036691">
    <property type="entry name" value="Endo/exonu/phosph_ase_sf"/>
</dbReference>
<feature type="region of interest" description="Disordered" evidence="1">
    <location>
        <begin position="1"/>
        <end position="51"/>
    </location>
</feature>
<dbReference type="EMBL" id="CADCXV010000947">
    <property type="protein sequence ID" value="CAB0039261.1"/>
    <property type="molecule type" value="Genomic_DNA"/>
</dbReference>
<dbReference type="SUPFAM" id="SSF56219">
    <property type="entry name" value="DNase I-like"/>
    <property type="match status" value="1"/>
</dbReference>
<accession>A0A6H5ILV7</accession>
<proteinExistence type="predicted"/>
<name>A0A6H5ILV7_9HYME</name>
<evidence type="ECO:0000313" key="2">
    <source>
        <dbReference type="EMBL" id="CAB0039261.1"/>
    </source>
</evidence>